<reference evidence="1" key="2">
    <citation type="submission" date="2023-01" db="EMBL/GenBank/DDBJ databases">
        <title>Draft genome sequence of Agaribacter marinus strain NBRC 110023.</title>
        <authorList>
            <person name="Sun Q."/>
            <person name="Mori K."/>
        </authorList>
    </citation>
    <scope>NUCLEOTIDE SEQUENCE</scope>
    <source>
        <strain evidence="1">NBRC 110023</strain>
    </source>
</reference>
<comment type="caution">
    <text evidence="1">The sequence shown here is derived from an EMBL/GenBank/DDBJ whole genome shotgun (WGS) entry which is preliminary data.</text>
</comment>
<accession>A0AA37SYS9</accession>
<sequence>MKLILLIISLIMIPNICFGEEVHPEEVVRNRITYLNDGNLDRFLSTYSSDVEVYVYPDRLLGKGRSRLRKIFAPMIKKGKAKVDLLNLLVSDSYVITETKNIYDINSEVSITIYQVKNGLIKSVRFVRDDIVSDHLKKERAKQ</sequence>
<dbReference type="SUPFAM" id="SSF54427">
    <property type="entry name" value="NTF2-like"/>
    <property type="match status" value="1"/>
</dbReference>
<organism evidence="1 2">
    <name type="scientific">Agaribacter marinus</name>
    <dbReference type="NCBI Taxonomy" id="1431249"/>
    <lineage>
        <taxon>Bacteria</taxon>
        <taxon>Pseudomonadati</taxon>
        <taxon>Pseudomonadota</taxon>
        <taxon>Gammaproteobacteria</taxon>
        <taxon>Alteromonadales</taxon>
        <taxon>Alteromonadaceae</taxon>
        <taxon>Agaribacter</taxon>
    </lineage>
</organism>
<evidence type="ECO:0000313" key="1">
    <source>
        <dbReference type="EMBL" id="GLR70764.1"/>
    </source>
</evidence>
<dbReference type="InterPro" id="IPR032710">
    <property type="entry name" value="NTF2-like_dom_sf"/>
</dbReference>
<protein>
    <recommendedName>
        <fullName evidence="3">SnoaL-like domain-containing protein</fullName>
    </recommendedName>
</protein>
<evidence type="ECO:0008006" key="3">
    <source>
        <dbReference type="Google" id="ProtNLM"/>
    </source>
</evidence>
<dbReference type="Gene3D" id="3.10.450.50">
    <property type="match status" value="1"/>
</dbReference>
<keyword evidence="2" id="KW-1185">Reference proteome</keyword>
<evidence type="ECO:0000313" key="2">
    <source>
        <dbReference type="Proteomes" id="UP001156601"/>
    </source>
</evidence>
<proteinExistence type="predicted"/>
<dbReference type="EMBL" id="BSOT01000005">
    <property type="protein sequence ID" value="GLR70764.1"/>
    <property type="molecule type" value="Genomic_DNA"/>
</dbReference>
<gene>
    <name evidence="1" type="ORF">GCM10007852_16720</name>
</gene>
<dbReference type="AlphaFoldDB" id="A0AA37SYS9"/>
<name>A0AA37SYS9_9ALTE</name>
<reference evidence="1" key="1">
    <citation type="journal article" date="2014" name="Int. J. Syst. Evol. Microbiol.">
        <title>Complete genome sequence of Corynebacterium casei LMG S-19264T (=DSM 44701T), isolated from a smear-ripened cheese.</title>
        <authorList>
            <consortium name="US DOE Joint Genome Institute (JGI-PGF)"/>
            <person name="Walter F."/>
            <person name="Albersmeier A."/>
            <person name="Kalinowski J."/>
            <person name="Ruckert C."/>
        </authorList>
    </citation>
    <scope>NUCLEOTIDE SEQUENCE</scope>
    <source>
        <strain evidence="1">NBRC 110023</strain>
    </source>
</reference>
<dbReference type="Proteomes" id="UP001156601">
    <property type="component" value="Unassembled WGS sequence"/>
</dbReference>